<comment type="caution">
    <text evidence="1">The sequence shown here is derived from an EMBL/GenBank/DDBJ whole genome shotgun (WGS) entry which is preliminary data.</text>
</comment>
<protein>
    <submittedName>
        <fullName evidence="1">Uncharacterized protein</fullName>
    </submittedName>
</protein>
<proteinExistence type="predicted"/>
<gene>
    <name evidence="1" type="ORF">GCM10009824_20160</name>
</gene>
<evidence type="ECO:0000313" key="1">
    <source>
        <dbReference type="EMBL" id="GAA2119327.1"/>
    </source>
</evidence>
<name>A0ABN2XXX0_9MICC</name>
<dbReference type="Proteomes" id="UP001500166">
    <property type="component" value="Unassembled WGS sequence"/>
</dbReference>
<sequence length="62" mass="6988">MEKVSLDPKKVAWLAIQRVTNGHERAVPNGFGSVVLQNRQVRQADIDPMGKLRQSHTPIQKL</sequence>
<reference evidence="1 2" key="1">
    <citation type="journal article" date="2019" name="Int. J. Syst. Evol. Microbiol.">
        <title>The Global Catalogue of Microorganisms (GCM) 10K type strain sequencing project: providing services to taxonomists for standard genome sequencing and annotation.</title>
        <authorList>
            <consortium name="The Broad Institute Genomics Platform"/>
            <consortium name="The Broad Institute Genome Sequencing Center for Infectious Disease"/>
            <person name="Wu L."/>
            <person name="Ma J."/>
        </authorList>
    </citation>
    <scope>NUCLEOTIDE SEQUENCE [LARGE SCALE GENOMIC DNA]</scope>
    <source>
        <strain evidence="1 2">JCM 15914</strain>
    </source>
</reference>
<dbReference type="EMBL" id="BAAAQA010000020">
    <property type="protein sequence ID" value="GAA2119327.1"/>
    <property type="molecule type" value="Genomic_DNA"/>
</dbReference>
<evidence type="ECO:0000313" key="2">
    <source>
        <dbReference type="Proteomes" id="UP001500166"/>
    </source>
</evidence>
<accession>A0ABN2XXX0</accession>
<keyword evidence="2" id="KW-1185">Reference proteome</keyword>
<organism evidence="1 2">
    <name type="scientific">Kocuria atrinae</name>
    <dbReference type="NCBI Taxonomy" id="592377"/>
    <lineage>
        <taxon>Bacteria</taxon>
        <taxon>Bacillati</taxon>
        <taxon>Actinomycetota</taxon>
        <taxon>Actinomycetes</taxon>
        <taxon>Micrococcales</taxon>
        <taxon>Micrococcaceae</taxon>
        <taxon>Kocuria</taxon>
    </lineage>
</organism>